<dbReference type="PROSITE" id="PS51186">
    <property type="entry name" value="GNAT"/>
    <property type="match status" value="1"/>
</dbReference>
<dbReference type="SUPFAM" id="SSF55729">
    <property type="entry name" value="Acyl-CoA N-acyltransferases (Nat)"/>
    <property type="match status" value="1"/>
</dbReference>
<reference evidence="2 3" key="1">
    <citation type="submission" date="2021-03" db="EMBL/GenBank/DDBJ databases">
        <title>Sequencing the genomes of 1000 actinobacteria strains.</title>
        <authorList>
            <person name="Klenk H.-P."/>
        </authorList>
    </citation>
    <scope>NUCLEOTIDE SEQUENCE [LARGE SCALE GENOMIC DNA]</scope>
    <source>
        <strain evidence="2 3">DSM 46670</strain>
    </source>
</reference>
<dbReference type="CDD" id="cd04301">
    <property type="entry name" value="NAT_SF"/>
    <property type="match status" value="1"/>
</dbReference>
<dbReference type="Proteomes" id="UP001519332">
    <property type="component" value="Unassembled WGS sequence"/>
</dbReference>
<evidence type="ECO:0000259" key="1">
    <source>
        <dbReference type="PROSITE" id="PS51186"/>
    </source>
</evidence>
<evidence type="ECO:0000313" key="3">
    <source>
        <dbReference type="Proteomes" id="UP001519332"/>
    </source>
</evidence>
<proteinExistence type="predicted"/>
<dbReference type="InterPro" id="IPR016181">
    <property type="entry name" value="Acyl_CoA_acyltransferase"/>
</dbReference>
<accession>A0ABS4U0V2</accession>
<gene>
    <name evidence="2" type="ORF">JOF56_010668</name>
</gene>
<organism evidence="2 3">
    <name type="scientific">Kibdelosporangium banguiense</name>
    <dbReference type="NCBI Taxonomy" id="1365924"/>
    <lineage>
        <taxon>Bacteria</taxon>
        <taxon>Bacillati</taxon>
        <taxon>Actinomycetota</taxon>
        <taxon>Actinomycetes</taxon>
        <taxon>Pseudonocardiales</taxon>
        <taxon>Pseudonocardiaceae</taxon>
        <taxon>Kibdelosporangium</taxon>
    </lineage>
</organism>
<evidence type="ECO:0000313" key="2">
    <source>
        <dbReference type="EMBL" id="MBP2330283.1"/>
    </source>
</evidence>
<sequence>MPDAATLLAAYDDRLRPAEATNLEAGAWAESDGPIVRIVGKRRGFISAPRDLGVDGAELDALIARQRDFFAARRESVEWKTRSHDLPAGIPGRLLAAGFQPEDEETVVISLTETQAAPPVLPDGVQIRQTDADADMHRIAAMESAVWGEDLSWLGENLISRKAHLAVFVAEADGQVVSAAWLVFKYGKDFGGLWGGSTLAEWRGRGIYRALVRRRAQLAAEMGLRYLQVDASEDSRPILERLGFTAVTKTRPYVWTP</sequence>
<dbReference type="RefSeq" id="WP_209646913.1">
    <property type="nucleotide sequence ID" value="NZ_JAGINW010000001.1"/>
</dbReference>
<dbReference type="Pfam" id="PF00583">
    <property type="entry name" value="Acetyltransf_1"/>
    <property type="match status" value="1"/>
</dbReference>
<feature type="domain" description="N-acetyltransferase" evidence="1">
    <location>
        <begin position="125"/>
        <end position="257"/>
    </location>
</feature>
<dbReference type="Gene3D" id="3.40.630.30">
    <property type="match status" value="1"/>
</dbReference>
<name>A0ABS4U0V2_9PSEU</name>
<protein>
    <submittedName>
        <fullName evidence="2">GNAT superfamily N-acetyltransferase</fullName>
    </submittedName>
</protein>
<dbReference type="InterPro" id="IPR000182">
    <property type="entry name" value="GNAT_dom"/>
</dbReference>
<dbReference type="EMBL" id="JAGINW010000001">
    <property type="protein sequence ID" value="MBP2330283.1"/>
    <property type="molecule type" value="Genomic_DNA"/>
</dbReference>
<keyword evidence="3" id="KW-1185">Reference proteome</keyword>
<comment type="caution">
    <text evidence="2">The sequence shown here is derived from an EMBL/GenBank/DDBJ whole genome shotgun (WGS) entry which is preliminary data.</text>
</comment>